<reference evidence="1 2" key="1">
    <citation type="submission" date="2017-01" db="EMBL/GenBank/DDBJ databases">
        <authorList>
            <person name="Mah S.A."/>
            <person name="Swanson W.J."/>
            <person name="Moy G.W."/>
            <person name="Vacquier V.D."/>
        </authorList>
    </citation>
    <scope>NUCLEOTIDE SEQUENCE [LARGE SCALE GENOMIC DNA]</scope>
    <source>
        <strain evidence="1 2">DCY110</strain>
    </source>
</reference>
<dbReference type="EMBL" id="CP019236">
    <property type="protein sequence ID" value="APW37658.1"/>
    <property type="molecule type" value="Genomic_DNA"/>
</dbReference>
<keyword evidence="2" id="KW-1185">Reference proteome</keyword>
<gene>
    <name evidence="1" type="ORF">RD110_11020</name>
</gene>
<accession>A0A1P8JV97</accession>
<dbReference type="STRING" id="1842727.RD110_11020"/>
<evidence type="ECO:0000313" key="2">
    <source>
        <dbReference type="Proteomes" id="UP000186609"/>
    </source>
</evidence>
<dbReference type="KEGG" id="rhy:RD110_11020"/>
<dbReference type="Proteomes" id="UP000186609">
    <property type="component" value="Chromosome"/>
</dbReference>
<organism evidence="1 2">
    <name type="scientific">Rhodoferax koreensis</name>
    <dbReference type="NCBI Taxonomy" id="1842727"/>
    <lineage>
        <taxon>Bacteria</taxon>
        <taxon>Pseudomonadati</taxon>
        <taxon>Pseudomonadota</taxon>
        <taxon>Betaproteobacteria</taxon>
        <taxon>Burkholderiales</taxon>
        <taxon>Comamonadaceae</taxon>
        <taxon>Rhodoferax</taxon>
    </lineage>
</organism>
<proteinExistence type="predicted"/>
<sequence length="120" mass="13487">MPVVRPASIDFEAAVQGLTPAFDLSEVHNACTWVTKCQQDMAQLWRDGSLWAVTEVVETKRGRALHFVAMAGDYVDSLRIEIEAWGKSVGCNKAFFTGRKGWAKRLPAYRIRTVTLEKDI</sequence>
<protein>
    <submittedName>
        <fullName evidence="1">Uncharacterized protein</fullName>
    </submittedName>
</protein>
<dbReference type="AlphaFoldDB" id="A0A1P8JV97"/>
<evidence type="ECO:0000313" key="1">
    <source>
        <dbReference type="EMBL" id="APW37658.1"/>
    </source>
</evidence>
<dbReference type="OrthoDB" id="8235034at2"/>
<dbReference type="RefSeq" id="WP_076199401.1">
    <property type="nucleotide sequence ID" value="NZ_CP019236.1"/>
</dbReference>
<name>A0A1P8JV97_9BURK</name>